<keyword evidence="1" id="KW-1133">Transmembrane helix</keyword>
<dbReference type="RefSeq" id="WP_021728630.1">
    <property type="nucleotide sequence ID" value="NZ_CP023246.1"/>
</dbReference>
<proteinExistence type="predicted"/>
<organism evidence="2">
    <name type="scientific">Bacillus cereus</name>
    <dbReference type="NCBI Taxonomy" id="1396"/>
    <lineage>
        <taxon>Bacteria</taxon>
        <taxon>Bacillati</taxon>
        <taxon>Bacillota</taxon>
        <taxon>Bacilli</taxon>
        <taxon>Bacillales</taxon>
        <taxon>Bacillaceae</taxon>
        <taxon>Bacillus</taxon>
        <taxon>Bacillus cereus group</taxon>
    </lineage>
</organism>
<gene>
    <name evidence="2" type="primary">bceE</name>
</gene>
<keyword evidence="1" id="KW-0472">Membrane</keyword>
<accession>A0A023PYK9</accession>
<feature type="transmembrane region" description="Helical" evidence="1">
    <location>
        <begin position="106"/>
        <end position="129"/>
    </location>
</feature>
<dbReference type="Pfam" id="PF12730">
    <property type="entry name" value="ABC2_membrane_4"/>
    <property type="match status" value="1"/>
</dbReference>
<dbReference type="PATRIC" id="fig|1396.434.peg.3918"/>
<dbReference type="AlphaFoldDB" id="A0A023PYK9"/>
<feature type="transmembrane region" description="Helical" evidence="1">
    <location>
        <begin position="53"/>
        <end position="77"/>
    </location>
</feature>
<reference evidence="2" key="1">
    <citation type="submission" date="2014-02" db="EMBL/GenBank/DDBJ databases">
        <title>Investigating the importance of disulfide bridge in newly discovered disulfide-containing bovicin HJ50-like lantibiotics.</title>
        <authorList>
            <person name="Wang J."/>
            <person name="Ma H."/>
            <person name="Ge X."/>
            <person name="Zhang J."/>
            <person name="Teng K."/>
            <person name="Zhong J."/>
        </authorList>
    </citation>
    <scope>NUCLEOTIDE SEQUENCE</scope>
    <source>
        <strain evidence="2">As 1.348</strain>
    </source>
</reference>
<keyword evidence="1" id="KW-0812">Transmembrane</keyword>
<feature type="transmembrane region" description="Helical" evidence="1">
    <location>
        <begin position="135"/>
        <end position="155"/>
    </location>
</feature>
<feature type="transmembrane region" description="Helical" evidence="1">
    <location>
        <begin position="214"/>
        <end position="235"/>
    </location>
</feature>
<accession>A0A286NKG6</accession>
<evidence type="ECO:0000256" key="1">
    <source>
        <dbReference type="SAM" id="Phobius"/>
    </source>
</evidence>
<feature type="transmembrane region" description="Helical" evidence="1">
    <location>
        <begin position="167"/>
        <end position="187"/>
    </location>
</feature>
<protein>
    <submittedName>
        <fullName evidence="2">ABC transporter permease protein</fullName>
    </submittedName>
</protein>
<feature type="transmembrane region" description="Helical" evidence="1">
    <location>
        <begin position="20"/>
        <end position="41"/>
    </location>
</feature>
<name>A0A023PYK9_BACCE</name>
<evidence type="ECO:0000313" key="2">
    <source>
        <dbReference type="EMBL" id="AHX39580.1"/>
    </source>
</evidence>
<dbReference type="EMBL" id="KJ504103">
    <property type="protein sequence ID" value="AHX39580.1"/>
    <property type="molecule type" value="Genomic_DNA"/>
</dbReference>
<sequence length="241" mass="27941">MQFIFKSVNSEMRKIGGRKLLLFSLFFSLLSSFLCISYFIFNKNNPDMFQSTNLIAITVNFNTLTLSIFSACMWYFIISSENKYGTWAIIYTKPISKFKLLVAKNLLFILFYLIFNILNFSVMGIYIFINGYEISILYFLKMLMLCTILSLAIPYSQLLFHLIIKKGILAASLSVIWIFFSVTYGLFPVVFTKTFPIFYALNIVSDVMMKETTILIYLASSSIYILGIMLLAVSFKYYTYE</sequence>